<dbReference type="Gene3D" id="2.30.30.100">
    <property type="match status" value="1"/>
</dbReference>
<accession>A0ABR1D7P2</accession>
<keyword evidence="6" id="KW-0508">mRNA splicing</keyword>
<protein>
    <recommendedName>
        <fullName evidence="10">Sm domain-containing protein</fullName>
    </recommendedName>
</protein>
<evidence type="ECO:0000256" key="7">
    <source>
        <dbReference type="ARBA" id="ARBA00023242"/>
    </source>
</evidence>
<evidence type="ECO:0000256" key="4">
    <source>
        <dbReference type="ARBA" id="ARBA00022728"/>
    </source>
</evidence>
<dbReference type="InterPro" id="IPR001163">
    <property type="entry name" value="Sm_dom_euk/arc"/>
</dbReference>
<dbReference type="InterPro" id="IPR034103">
    <property type="entry name" value="Lsm8"/>
</dbReference>
<proteinExistence type="inferred from homology"/>
<keyword evidence="12" id="KW-1185">Reference proteome</keyword>
<feature type="compositionally biased region" description="Basic and acidic residues" evidence="9">
    <location>
        <begin position="247"/>
        <end position="256"/>
    </location>
</feature>
<evidence type="ECO:0000256" key="8">
    <source>
        <dbReference type="ARBA" id="ARBA00023274"/>
    </source>
</evidence>
<keyword evidence="4" id="KW-0747">Spliceosome</keyword>
<evidence type="ECO:0000259" key="10">
    <source>
        <dbReference type="PROSITE" id="PS52002"/>
    </source>
</evidence>
<dbReference type="Proteomes" id="UP001303046">
    <property type="component" value="Unassembled WGS sequence"/>
</dbReference>
<evidence type="ECO:0000256" key="1">
    <source>
        <dbReference type="ARBA" id="ARBA00004123"/>
    </source>
</evidence>
<evidence type="ECO:0000256" key="2">
    <source>
        <dbReference type="ARBA" id="ARBA00006850"/>
    </source>
</evidence>
<evidence type="ECO:0000256" key="3">
    <source>
        <dbReference type="ARBA" id="ARBA00022664"/>
    </source>
</evidence>
<gene>
    <name evidence="11" type="primary">Necator_chrIV.g13333</name>
    <name evidence="11" type="ORF">RB195_000042</name>
</gene>
<feature type="region of interest" description="Disordered" evidence="9">
    <location>
        <begin position="208"/>
        <end position="232"/>
    </location>
</feature>
<dbReference type="PANTHER" id="PTHR15588:SF9">
    <property type="entry name" value="U6 SNRNA-ASSOCIATED SM-LIKE PROTEIN LSM8"/>
    <property type="match status" value="1"/>
</dbReference>
<dbReference type="CDD" id="cd01727">
    <property type="entry name" value="LSm8"/>
    <property type="match status" value="1"/>
</dbReference>
<feature type="compositionally biased region" description="Polar residues" evidence="9">
    <location>
        <begin position="402"/>
        <end position="412"/>
    </location>
</feature>
<organism evidence="11 12">
    <name type="scientific">Necator americanus</name>
    <name type="common">Human hookworm</name>
    <dbReference type="NCBI Taxonomy" id="51031"/>
    <lineage>
        <taxon>Eukaryota</taxon>
        <taxon>Metazoa</taxon>
        <taxon>Ecdysozoa</taxon>
        <taxon>Nematoda</taxon>
        <taxon>Chromadorea</taxon>
        <taxon>Rhabditida</taxon>
        <taxon>Rhabditina</taxon>
        <taxon>Rhabditomorpha</taxon>
        <taxon>Strongyloidea</taxon>
        <taxon>Ancylostomatidae</taxon>
        <taxon>Bunostominae</taxon>
        <taxon>Necator</taxon>
    </lineage>
</organism>
<evidence type="ECO:0000313" key="11">
    <source>
        <dbReference type="EMBL" id="KAK6746527.1"/>
    </source>
</evidence>
<feature type="region of interest" description="Disordered" evidence="9">
    <location>
        <begin position="328"/>
        <end position="422"/>
    </location>
</feature>
<feature type="region of interest" description="Disordered" evidence="9">
    <location>
        <begin position="699"/>
        <end position="726"/>
    </location>
</feature>
<dbReference type="EMBL" id="JAVFWL010000004">
    <property type="protein sequence ID" value="KAK6746527.1"/>
    <property type="molecule type" value="Genomic_DNA"/>
</dbReference>
<keyword evidence="5" id="KW-0694">RNA-binding</keyword>
<feature type="compositionally biased region" description="Acidic residues" evidence="9">
    <location>
        <begin position="354"/>
        <end position="379"/>
    </location>
</feature>
<keyword evidence="7" id="KW-0539">Nucleus</keyword>
<feature type="compositionally biased region" description="Basic and acidic residues" evidence="9">
    <location>
        <begin position="496"/>
        <end position="544"/>
    </location>
</feature>
<feature type="region of interest" description="Disordered" evidence="9">
    <location>
        <begin position="443"/>
        <end position="544"/>
    </location>
</feature>
<dbReference type="PANTHER" id="PTHR15588">
    <property type="entry name" value="LSM1"/>
    <property type="match status" value="1"/>
</dbReference>
<feature type="region of interest" description="Disordered" evidence="9">
    <location>
        <begin position="583"/>
        <end position="653"/>
    </location>
</feature>
<reference evidence="11 12" key="1">
    <citation type="submission" date="2023-08" db="EMBL/GenBank/DDBJ databases">
        <title>A Necator americanus chromosomal reference genome.</title>
        <authorList>
            <person name="Ilik V."/>
            <person name="Petrzelkova K.J."/>
            <person name="Pardy F."/>
            <person name="Fuh T."/>
            <person name="Niatou-Singa F.S."/>
            <person name="Gouil Q."/>
            <person name="Baker L."/>
            <person name="Ritchie M.E."/>
            <person name="Jex A.R."/>
            <person name="Gazzola D."/>
            <person name="Li H."/>
            <person name="Toshio Fujiwara R."/>
            <person name="Zhan B."/>
            <person name="Aroian R.V."/>
            <person name="Pafco B."/>
            <person name="Schwarz E.M."/>
        </authorList>
    </citation>
    <scope>NUCLEOTIDE SEQUENCE [LARGE SCALE GENOMIC DNA]</scope>
    <source>
        <strain evidence="11 12">Aroian</strain>
        <tissue evidence="11">Whole animal</tissue>
    </source>
</reference>
<dbReference type="PROSITE" id="PS52002">
    <property type="entry name" value="SM"/>
    <property type="match status" value="1"/>
</dbReference>
<feature type="region of interest" description="Disordered" evidence="9">
    <location>
        <begin position="237"/>
        <end position="256"/>
    </location>
</feature>
<feature type="compositionally biased region" description="Basic and acidic residues" evidence="9">
    <location>
        <begin position="467"/>
        <end position="480"/>
    </location>
</feature>
<feature type="domain" description="Sm" evidence="10">
    <location>
        <begin position="29"/>
        <end position="105"/>
    </location>
</feature>
<dbReference type="Pfam" id="PF01423">
    <property type="entry name" value="LSM"/>
    <property type="match status" value="1"/>
</dbReference>
<feature type="region of interest" description="Disordered" evidence="9">
    <location>
        <begin position="266"/>
        <end position="303"/>
    </location>
</feature>
<keyword evidence="8" id="KW-0687">Ribonucleoprotein</keyword>
<evidence type="ECO:0000256" key="9">
    <source>
        <dbReference type="SAM" id="MobiDB-lite"/>
    </source>
</evidence>
<dbReference type="SMART" id="SM00651">
    <property type="entry name" value="Sm"/>
    <property type="match status" value="1"/>
</dbReference>
<comment type="caution">
    <text evidence="11">The sequence shown here is derived from an EMBL/GenBank/DDBJ whole genome shotgun (WGS) entry which is preliminary data.</text>
</comment>
<feature type="region of interest" description="Disordered" evidence="9">
    <location>
        <begin position="753"/>
        <end position="794"/>
    </location>
</feature>
<feature type="compositionally biased region" description="Low complexity" evidence="9">
    <location>
        <begin position="587"/>
        <end position="596"/>
    </location>
</feature>
<evidence type="ECO:0000256" key="6">
    <source>
        <dbReference type="ARBA" id="ARBA00023187"/>
    </source>
</evidence>
<feature type="compositionally biased region" description="Acidic residues" evidence="9">
    <location>
        <begin position="237"/>
        <end position="246"/>
    </location>
</feature>
<dbReference type="InterPro" id="IPR047575">
    <property type="entry name" value="Sm"/>
</dbReference>
<dbReference type="SUPFAM" id="SSF50182">
    <property type="entry name" value="Sm-like ribonucleoproteins"/>
    <property type="match status" value="1"/>
</dbReference>
<evidence type="ECO:0000313" key="12">
    <source>
        <dbReference type="Proteomes" id="UP001303046"/>
    </source>
</evidence>
<evidence type="ECO:0000256" key="5">
    <source>
        <dbReference type="ARBA" id="ARBA00022884"/>
    </source>
</evidence>
<comment type="similarity">
    <text evidence="2">Belongs to the snRNP Sm proteins family.</text>
</comment>
<dbReference type="InterPro" id="IPR044642">
    <property type="entry name" value="PTHR15588"/>
</dbReference>
<sequence>MYALFLWLPRFHRRGSLQIDRNLCKASSRMTSSLDTFMNRVISVVTGDGRNIVGMMKGFDQLVNVVLEDSHERVYSETQGVEQIPLGLYIIRGDNIAVIGELDEELDKRIDLENVKAAPLAPIWIQGEVYSRVRWSVVERGCARSDAAVTSLRLSVGPKHFTTAMSGGGVEQAISRTSVHEDIIREVEETDWTVDPVEEEDVLSCATANEANSKEDVANNGHDVESEDEDIEFDPDELECVDEDAEEERKEREERIRDRRRRTERYKYEDKKHHHSDARSRHIVERHHPYSRHERGRNFGGAHEIERVDRHRIEPFRLRRPFNHKPRRVESYLRKRRRSSSSDRSTKERRNGDEGDVPLEDLELEEVDCYDDVGDDGSEFTDGASGADESHGEDEDLDDVSMSRSRGPNHVSSVDGDDFPDLCEEIDEDAMRRAAAAAAVKTIVLPQSLSAKVISSPPVKTEGTVAKSRETSPYRRDSSSRKMGNSTFLWHHRSKRNGERHDDEARRRHQYQERNGNRSKREDRMHADKEKKDRVRENRDDSSVHRTYTAAKLVATEMCRNDDTELISVKGPLAHGWCSVDDEELPSTSSASPKSSNAVDDSRKGRKHSTSPPNSPRKKDYGLHGLPRDYCSSPKSRTSEHHHQHQQLHAGRSTAILGSTSIGKIPSLLDICIKEPMDLQQPSTVLSGIGSRVRMDGGNVHVQRREADADNEKPKSRSLLDLDIPPPDRKMMRQYAIVLNSLELTQRPSRIRAERRSLDVPTKIQRLSTPRTNDHSERSRQPRSYVRGVRKISQ</sequence>
<feature type="compositionally biased region" description="Basic and acidic residues" evidence="9">
    <location>
        <begin position="340"/>
        <end position="353"/>
    </location>
</feature>
<comment type="subcellular location">
    <subcellularLocation>
        <location evidence="1">Nucleus</location>
    </subcellularLocation>
</comment>
<name>A0ABR1D7P2_NECAM</name>
<keyword evidence="3" id="KW-0507">mRNA processing</keyword>
<feature type="compositionally biased region" description="Basic and acidic residues" evidence="9">
    <location>
        <begin position="703"/>
        <end position="726"/>
    </location>
</feature>
<dbReference type="InterPro" id="IPR010920">
    <property type="entry name" value="LSM_dom_sf"/>
</dbReference>